<dbReference type="GO" id="GO:0003677">
    <property type="term" value="F:DNA binding"/>
    <property type="evidence" value="ECO:0007669"/>
    <property type="project" value="UniProtKB-KW"/>
</dbReference>
<organism evidence="7 8">
    <name type="scientific">Paractinoplanes tereljensis</name>
    <dbReference type="NCBI Taxonomy" id="571912"/>
    <lineage>
        <taxon>Bacteria</taxon>
        <taxon>Bacillati</taxon>
        <taxon>Actinomycetota</taxon>
        <taxon>Actinomycetes</taxon>
        <taxon>Micromonosporales</taxon>
        <taxon>Micromonosporaceae</taxon>
        <taxon>Paractinoplanes</taxon>
    </lineage>
</organism>
<feature type="domain" description="HTH merR-type" evidence="6">
    <location>
        <begin position="1"/>
        <end position="68"/>
    </location>
</feature>
<accession>A0A919NXM9</accession>
<proteinExistence type="predicted"/>
<dbReference type="InterPro" id="IPR000551">
    <property type="entry name" value="MerR-type_HTH_dom"/>
</dbReference>
<dbReference type="Gene3D" id="1.10.1660.10">
    <property type="match status" value="1"/>
</dbReference>
<dbReference type="EMBL" id="BOMY01000062">
    <property type="protein sequence ID" value="GIF26648.1"/>
    <property type="molecule type" value="Genomic_DNA"/>
</dbReference>
<dbReference type="Pfam" id="PF13411">
    <property type="entry name" value="MerR_1"/>
    <property type="match status" value="1"/>
</dbReference>
<name>A0A919NXM9_9ACTN</name>
<evidence type="ECO:0000256" key="2">
    <source>
        <dbReference type="ARBA" id="ARBA00023015"/>
    </source>
</evidence>
<dbReference type="InterPro" id="IPR047057">
    <property type="entry name" value="MerR_fam"/>
</dbReference>
<keyword evidence="3" id="KW-0238">DNA-binding</keyword>
<evidence type="ECO:0000313" key="8">
    <source>
        <dbReference type="Proteomes" id="UP000623608"/>
    </source>
</evidence>
<dbReference type="SUPFAM" id="SSF46955">
    <property type="entry name" value="Putative DNA-binding domain"/>
    <property type="match status" value="1"/>
</dbReference>
<dbReference type="PROSITE" id="PS50937">
    <property type="entry name" value="HTH_MERR_2"/>
    <property type="match status" value="1"/>
</dbReference>
<dbReference type="Proteomes" id="UP000623608">
    <property type="component" value="Unassembled WGS sequence"/>
</dbReference>
<dbReference type="RefSeq" id="WP_203814450.1">
    <property type="nucleotide sequence ID" value="NZ_BOMY01000062.1"/>
</dbReference>
<dbReference type="GO" id="GO:0003700">
    <property type="term" value="F:DNA-binding transcription factor activity"/>
    <property type="evidence" value="ECO:0007669"/>
    <property type="project" value="InterPro"/>
</dbReference>
<keyword evidence="1" id="KW-0678">Repressor</keyword>
<dbReference type="SMART" id="SM00422">
    <property type="entry name" value="HTH_MERR"/>
    <property type="match status" value="1"/>
</dbReference>
<evidence type="ECO:0000256" key="5">
    <source>
        <dbReference type="SAM" id="Coils"/>
    </source>
</evidence>
<evidence type="ECO:0000259" key="6">
    <source>
        <dbReference type="PROSITE" id="PS50937"/>
    </source>
</evidence>
<dbReference type="PANTHER" id="PTHR30204">
    <property type="entry name" value="REDOX-CYCLING DRUG-SENSING TRANSCRIPTIONAL ACTIVATOR SOXR"/>
    <property type="match status" value="1"/>
</dbReference>
<keyword evidence="5" id="KW-0175">Coiled coil</keyword>
<keyword evidence="2" id="KW-0805">Transcription regulation</keyword>
<evidence type="ECO:0000256" key="1">
    <source>
        <dbReference type="ARBA" id="ARBA00022491"/>
    </source>
</evidence>
<feature type="coiled-coil region" evidence="5">
    <location>
        <begin position="71"/>
        <end position="105"/>
    </location>
</feature>
<dbReference type="PANTHER" id="PTHR30204:SF69">
    <property type="entry name" value="MERR-FAMILY TRANSCRIPTIONAL REGULATOR"/>
    <property type="match status" value="1"/>
</dbReference>
<protein>
    <submittedName>
        <fullName evidence="7">MerR family transcriptional regulator</fullName>
    </submittedName>
</protein>
<reference evidence="7" key="1">
    <citation type="submission" date="2021-01" db="EMBL/GenBank/DDBJ databases">
        <title>Whole genome shotgun sequence of Actinoplanes tereljensis NBRC 105297.</title>
        <authorList>
            <person name="Komaki H."/>
            <person name="Tamura T."/>
        </authorList>
    </citation>
    <scope>NUCLEOTIDE SEQUENCE</scope>
    <source>
        <strain evidence="7">NBRC 105297</strain>
    </source>
</reference>
<sequence>MRIKELAELTGATVRTIRHYHQIGLLPVPPTRDGVRDYGLVHVARMVRIRWLALAGVPLATIGAMAESTVLTDLRSGVEALDEQLRELQTQRDRMQRLIEAVERDGNLSPMPAAIVAFYDRIESEAPDERTRRVIRRERDYMELAFYRGDMPPEAAVLYERLAGADLTESTEGFRVIAERTGPLDRAEMEQLAAYHLERLTRQLGEDFLPVVRAIDIEVARRAADLYVRLAAPNQRDLDRLLADALLTLIEKGQAQ</sequence>
<dbReference type="AlphaFoldDB" id="A0A919NXM9"/>
<evidence type="ECO:0000313" key="7">
    <source>
        <dbReference type="EMBL" id="GIF26648.1"/>
    </source>
</evidence>
<dbReference type="CDD" id="cd00592">
    <property type="entry name" value="HTH_MerR-like"/>
    <property type="match status" value="1"/>
</dbReference>
<evidence type="ECO:0000256" key="4">
    <source>
        <dbReference type="ARBA" id="ARBA00023163"/>
    </source>
</evidence>
<dbReference type="InterPro" id="IPR009061">
    <property type="entry name" value="DNA-bd_dom_put_sf"/>
</dbReference>
<gene>
    <name evidence="7" type="ORF">Ate02nite_93780</name>
</gene>
<evidence type="ECO:0000256" key="3">
    <source>
        <dbReference type="ARBA" id="ARBA00023125"/>
    </source>
</evidence>
<keyword evidence="4" id="KW-0804">Transcription</keyword>
<keyword evidence="8" id="KW-1185">Reference proteome</keyword>
<comment type="caution">
    <text evidence="7">The sequence shown here is derived from an EMBL/GenBank/DDBJ whole genome shotgun (WGS) entry which is preliminary data.</text>
</comment>